<protein>
    <submittedName>
        <fullName evidence="2">Purine-binding chemotaxis protein CheW</fullName>
    </submittedName>
</protein>
<dbReference type="PANTHER" id="PTHR22617:SF23">
    <property type="entry name" value="CHEMOTAXIS PROTEIN CHEW"/>
    <property type="match status" value="1"/>
</dbReference>
<dbReference type="PROSITE" id="PS50851">
    <property type="entry name" value="CHEW"/>
    <property type="match status" value="1"/>
</dbReference>
<organism evidence="2 3">
    <name type="scientific">Oceanobacillus polygoni</name>
    <dbReference type="NCBI Taxonomy" id="1235259"/>
    <lineage>
        <taxon>Bacteria</taxon>
        <taxon>Bacillati</taxon>
        <taxon>Bacillota</taxon>
        <taxon>Bacilli</taxon>
        <taxon>Bacillales</taxon>
        <taxon>Bacillaceae</taxon>
        <taxon>Oceanobacillus</taxon>
    </lineage>
</organism>
<comment type="caution">
    <text evidence="2">The sequence shown here is derived from an EMBL/GenBank/DDBJ whole genome shotgun (WGS) entry which is preliminary data.</text>
</comment>
<evidence type="ECO:0000259" key="1">
    <source>
        <dbReference type="PROSITE" id="PS50851"/>
    </source>
</evidence>
<dbReference type="OrthoDB" id="9794382at2"/>
<sequence length="155" mass="17327">MAEATKYIVFKLNNQSFGVDVKQVISIERLQEITEVPRTSEFIKGVTELRGETTPVIDLKERLMLADTEITNNTRILVVSIQAMQIGLIVDAATEVKDIEDNQIQAAPKLIAGVHETFLKGVAKIDNHLLILLDLEQIVNLSETNELQEAVMEEN</sequence>
<reference evidence="2" key="1">
    <citation type="submission" date="2021-03" db="EMBL/GenBank/DDBJ databases">
        <title>Genomic Encyclopedia of Type Strains, Phase IV (KMG-IV): sequencing the most valuable type-strain genomes for metagenomic binning, comparative biology and taxonomic classification.</title>
        <authorList>
            <person name="Goeker M."/>
        </authorList>
    </citation>
    <scope>NUCLEOTIDE SEQUENCE</scope>
    <source>
        <strain evidence="2">DSM 107338</strain>
    </source>
</reference>
<keyword evidence="3" id="KW-1185">Reference proteome</keyword>
<dbReference type="RefSeq" id="WP_149473383.1">
    <property type="nucleotide sequence ID" value="NZ_JAGGMB010000011.1"/>
</dbReference>
<evidence type="ECO:0000313" key="2">
    <source>
        <dbReference type="EMBL" id="MBP2078874.1"/>
    </source>
</evidence>
<dbReference type="AlphaFoldDB" id="A0A9X0YUH6"/>
<dbReference type="EMBL" id="JAGGMB010000011">
    <property type="protein sequence ID" value="MBP2078874.1"/>
    <property type="molecule type" value="Genomic_DNA"/>
</dbReference>
<feature type="domain" description="CheW-like" evidence="1">
    <location>
        <begin position="4"/>
        <end position="144"/>
    </location>
</feature>
<dbReference type="GO" id="GO:0007165">
    <property type="term" value="P:signal transduction"/>
    <property type="evidence" value="ECO:0007669"/>
    <property type="project" value="InterPro"/>
</dbReference>
<dbReference type="GO" id="GO:0006935">
    <property type="term" value="P:chemotaxis"/>
    <property type="evidence" value="ECO:0007669"/>
    <property type="project" value="InterPro"/>
</dbReference>
<dbReference type="Pfam" id="PF01584">
    <property type="entry name" value="CheW"/>
    <property type="match status" value="1"/>
</dbReference>
<dbReference type="PANTHER" id="PTHR22617">
    <property type="entry name" value="CHEMOTAXIS SENSOR HISTIDINE KINASE-RELATED"/>
    <property type="match status" value="1"/>
</dbReference>
<dbReference type="Gene3D" id="2.40.50.180">
    <property type="entry name" value="CheA-289, Domain 4"/>
    <property type="match status" value="1"/>
</dbReference>
<dbReference type="GO" id="GO:0005829">
    <property type="term" value="C:cytosol"/>
    <property type="evidence" value="ECO:0007669"/>
    <property type="project" value="TreeGrafter"/>
</dbReference>
<dbReference type="InterPro" id="IPR036061">
    <property type="entry name" value="CheW-like_dom_sf"/>
</dbReference>
<dbReference type="Proteomes" id="UP001138793">
    <property type="component" value="Unassembled WGS sequence"/>
</dbReference>
<name>A0A9X0YUH6_9BACI</name>
<evidence type="ECO:0000313" key="3">
    <source>
        <dbReference type="Proteomes" id="UP001138793"/>
    </source>
</evidence>
<dbReference type="Gene3D" id="2.30.30.40">
    <property type="entry name" value="SH3 Domains"/>
    <property type="match status" value="1"/>
</dbReference>
<proteinExistence type="predicted"/>
<gene>
    <name evidence="2" type="ORF">J2Z64_003143</name>
</gene>
<accession>A0A9X0YUH6</accession>
<dbReference type="InterPro" id="IPR039315">
    <property type="entry name" value="CheW"/>
</dbReference>
<dbReference type="SMART" id="SM00260">
    <property type="entry name" value="CheW"/>
    <property type="match status" value="1"/>
</dbReference>
<dbReference type="SUPFAM" id="SSF50341">
    <property type="entry name" value="CheW-like"/>
    <property type="match status" value="1"/>
</dbReference>
<dbReference type="InterPro" id="IPR002545">
    <property type="entry name" value="CheW-lke_dom"/>
</dbReference>